<sequence>MSSEFDKFNESLKASFWKNVKNNRAERKANGTSCRIDPTATAGVVPDQATLQERAPPPHVSRVYSTKCDAEVDASLEELLAKDPKCDEFDDYVPPRAPRTPPMPDDYDDDLGTHRPQTPIEIPVDDDIVEIGDSPDHLGRHALEKDTKADELLLEKLWKYFGHRDFKSHLQKEAIETIIARTRDVYVSMPTGAGKSLCFQLPGVMQDNKVTIVFSPLLALIKDQLDTLARIKIPADSINSKMGSRDRERVLNDLKAVKTDIRFLYITPEQAQTAIFKEIIQHLVKHRKVAYIVVDEAHCVSEWGHDFRPDYLKLGALRSEYPSIPWIALTATASKQVVADIFKNLRLKEPVAKFKTQCFRHNLYYDVVFKNSIQDDYLHLKEYIESILGKQDEVKPSKRACGIIYCRTRETTERVAMSLTKLGLRTVPYHAGLKQSERETVQEDWMEGKYVAIAATISFGMGVDKGSVRFVVHWDNPQNVAAYYQESGRAGRDGKKSYCRIYHCRDQCKSIDFLLKQDLQKSKDTGKEAAAKQAIKNFEKMIEFCETVRCRHRLFSDFFGDDPPECRNMCDVCASPKKVEKALEMFQQFAFTGKLKTMTSYDDDPSDLYGGGRKGYEIDYYDGGSSSNYSEGREKRKQVESALLIQKQFALRRAAAAKDMSMQRTGSIGRIKYAMQTPVKVSGLTISTREKNVTTLADMLKKNVEICKGIDEPDYPLVYKDFEDIAVEMEYEAFTKNTVKSLYHRAIVMQVKALKNVIAEEALFPQLKQHVPKHRAALGGDYRTIEEDLKKKYGDSIVEELRSDGHDKKHHHHHHHHHRSDRNGDRKRNSKHSGKSIASAVRDRDGLSQTSIGSYFSSKPSTGSSSSAPLGLGSGAIGGGAVPAVITIDDGDMWDADSKDDHEHVRPIAPPEPAPLPPCEPIRSPQSPPSSPPPPDSPRSPRTPRSPRSAPRSPASPPRSPRSPASPPRSPRSPSVERISNDGYPESTSTRRLSEQSERRQRSLSHSRETVSKDRPYRERSRSGSRGYSSERSRTKQNKLTYKRSRESSRSYSRERSYSYRSGSSRSRDWEEDEIRRARRKRQYEDGGEYDREYEQQLPSGKQVRTYVDEYEPIAGSGGGGGAAVGGSSKRHHASRHRPPSPQDEFSYVTHKKRISHYAEPSVASASYSKGGSTGGGGGGFLPAPSASPLAGAGGSSSSSSYVNYTKPSTSKGLAGSGDGGGSAAMLNNEDMWDDDAELTSPLSPTNNDAALNDHQPPLPPASPPASPPPLSPSPEPERVYNKVTTYVPPSPPHPPPSPSPPAVTTIHHDKHHHAKRPYAEHRSPYDPSLDPRLAATPKSPLYSIASGPSSSSSSSSSAKPLPPSVSAATVQFTTAAQLHNSTVQSLPKATLLPNAGSAGSATGISAALQNSLNVMSMKQQSVRDGGTNANVTGTGSSASSAVPSQVSNSAGDTPTGPTDSASSTPPGSYLVEMEKKKKNLASCVIHFLMPYYRDSKILSKELFKGLARKISHKFFEADVVAERKVKKYIEDMMKHKVIIASEADFPK</sequence>
<evidence type="ECO:0000313" key="30">
    <source>
        <dbReference type="EnsemblMetazoa" id="ADAC009236-PA"/>
    </source>
</evidence>
<keyword evidence="13" id="KW-0067">ATP-binding</keyword>
<dbReference type="SUPFAM" id="SSF52540">
    <property type="entry name" value="P-loop containing nucleoside triphosphate hydrolases"/>
    <property type="match status" value="1"/>
</dbReference>
<evidence type="ECO:0000256" key="11">
    <source>
        <dbReference type="ARBA" id="ARBA00022806"/>
    </source>
</evidence>
<feature type="compositionally biased region" description="Polar residues" evidence="26">
    <location>
        <begin position="1452"/>
        <end position="1467"/>
    </location>
</feature>
<dbReference type="FunFam" id="3.40.50.300:FF:000444">
    <property type="entry name" value="ATP-dependent DNA helicase"/>
    <property type="match status" value="1"/>
</dbReference>
<evidence type="ECO:0000256" key="13">
    <source>
        <dbReference type="ARBA" id="ARBA00022840"/>
    </source>
</evidence>
<dbReference type="GO" id="GO:0005654">
    <property type="term" value="C:nucleoplasm"/>
    <property type="evidence" value="ECO:0007669"/>
    <property type="project" value="UniProtKB-SubCell"/>
</dbReference>
<evidence type="ECO:0000256" key="15">
    <source>
        <dbReference type="ARBA" id="ARBA00023204"/>
    </source>
</evidence>
<dbReference type="GO" id="GO:0005737">
    <property type="term" value="C:cytoplasm"/>
    <property type="evidence" value="ECO:0007669"/>
    <property type="project" value="TreeGrafter"/>
</dbReference>
<dbReference type="PROSITE" id="PS51192">
    <property type="entry name" value="HELICASE_ATP_BIND_1"/>
    <property type="match status" value="1"/>
</dbReference>
<comment type="catalytic activity">
    <reaction evidence="21">
        <text>ATP + H2O = ADP + phosphate + H(+)</text>
        <dbReference type="Rhea" id="RHEA:13065"/>
        <dbReference type="ChEBI" id="CHEBI:15377"/>
        <dbReference type="ChEBI" id="CHEBI:15378"/>
        <dbReference type="ChEBI" id="CHEBI:30616"/>
        <dbReference type="ChEBI" id="CHEBI:43474"/>
        <dbReference type="ChEBI" id="CHEBI:456216"/>
    </reaction>
</comment>
<dbReference type="GO" id="GO:0043138">
    <property type="term" value="F:3'-5' DNA helicase activity"/>
    <property type="evidence" value="ECO:0007669"/>
    <property type="project" value="UniProtKB-EC"/>
</dbReference>
<dbReference type="InterPro" id="IPR014001">
    <property type="entry name" value="Helicase_ATP-bd"/>
</dbReference>
<reference evidence="29" key="3">
    <citation type="journal article" date="2013" name="Nucleic Acids Res.">
        <title>The genome of Anopheles darlingi, the main neotropical malaria vector.</title>
        <authorList>
            <person name="Marinotti O."/>
            <person name="Cerqueira G.C."/>
            <person name="de Almeida L.G."/>
            <person name="Ferro M.I."/>
            <person name="Loreto E.L."/>
            <person name="Zaha A."/>
            <person name="Teixeira S.M."/>
            <person name="Wespiser A.R."/>
            <person name="Almeida E Silva A."/>
            <person name="Schlindwein A.D."/>
            <person name="Pacheco A.C."/>
            <person name="Silva A.L."/>
            <person name="Graveley B.R."/>
            <person name="Walenz B.P."/>
            <person name="Lima Bde A."/>
            <person name="Ribeiro C.A."/>
            <person name="Nunes-Silva C.G."/>
            <person name="de Carvalho C.R."/>
            <person name="Soares C.M."/>
            <person name="de Menezes C.B."/>
            <person name="Matiolli C."/>
            <person name="Caffrey D."/>
            <person name="Araujo D.A."/>
            <person name="de Oliveira D.M."/>
            <person name="Golenbock D."/>
            <person name="Grisard E.C."/>
            <person name="Fantinatti-Garboggini F."/>
            <person name="de Carvalho F.M."/>
            <person name="Barcellos F.G."/>
            <person name="Prosdocimi F."/>
            <person name="May G."/>
            <person name="Azevedo Junior G.M."/>
            <person name="Guimaraes G.M."/>
            <person name="Goldman G.H."/>
            <person name="Padilha I.Q."/>
            <person name="Batista Jda S."/>
            <person name="Ferro J.A."/>
            <person name="Ribeiro J.M."/>
            <person name="Fietto J.L."/>
            <person name="Dabbas K.M."/>
            <person name="Cerdeira L."/>
            <person name="Agnez-Lima L.F."/>
            <person name="Brocchi M."/>
            <person name="de Carvalho M.O."/>
            <person name="Teixeira Mde M."/>
            <person name="Diniz Maia Mde M."/>
            <person name="Goldman M.H."/>
            <person name="Cruz Schneider M.P."/>
            <person name="Felipe M.S."/>
            <person name="Hungria M."/>
            <person name="Nicolas M.F."/>
            <person name="Pereira M."/>
            <person name="Montes M.A."/>
            <person name="Cantao M.E."/>
            <person name="Vincentz M."/>
            <person name="Rafael M.S."/>
            <person name="Silverman N."/>
            <person name="Stoco P.H."/>
            <person name="Souza R.C."/>
            <person name="Vicentini R."/>
            <person name="Gazzinelli R.T."/>
            <person name="Neves Rde O."/>
            <person name="Silva R."/>
            <person name="Astolfi-Filho S."/>
            <person name="Maciel T.E."/>
            <person name="Urmenyi T.P."/>
            <person name="Tadei W.P."/>
            <person name="Camargo E.P."/>
            <person name="de Vasconcelos A.T."/>
        </authorList>
    </citation>
    <scope>NUCLEOTIDE SEQUENCE</scope>
</reference>
<feature type="region of interest" description="Disordered" evidence="26">
    <location>
        <begin position="1419"/>
        <end position="1469"/>
    </location>
</feature>
<comment type="catalytic activity">
    <reaction evidence="19">
        <text>Couples ATP hydrolysis with the unwinding of duplex DNA by translocating in the 3'-5' direction.</text>
        <dbReference type="EC" id="5.6.2.4"/>
    </reaction>
</comment>
<keyword evidence="17" id="KW-0539">Nucleus</keyword>
<keyword evidence="7" id="KW-0479">Metal-binding</keyword>
<evidence type="ECO:0000313" key="31">
    <source>
        <dbReference type="Proteomes" id="UP000000673"/>
    </source>
</evidence>
<feature type="compositionally biased region" description="Low complexity" evidence="26">
    <location>
        <begin position="1430"/>
        <end position="1451"/>
    </location>
</feature>
<dbReference type="STRING" id="43151.W5J8G4"/>
<dbReference type="InterPro" id="IPR002464">
    <property type="entry name" value="DNA/RNA_helicase_DEAH_CS"/>
</dbReference>
<keyword evidence="15" id="KW-0234">DNA repair</keyword>
<feature type="compositionally biased region" description="Basic residues" evidence="26">
    <location>
        <begin position="808"/>
        <end position="820"/>
    </location>
</feature>
<dbReference type="EnsemblMetazoa" id="ADAC009236-RA">
    <property type="protein sequence ID" value="ADAC009236-PA"/>
    <property type="gene ID" value="ADAC009236"/>
</dbReference>
<dbReference type="Proteomes" id="UP000000673">
    <property type="component" value="Unassembled WGS sequence"/>
</dbReference>
<dbReference type="GO" id="GO:0006355">
    <property type="term" value="P:regulation of DNA-templated transcription"/>
    <property type="evidence" value="ECO:0007669"/>
    <property type="project" value="InterPro"/>
</dbReference>
<dbReference type="InterPro" id="IPR011545">
    <property type="entry name" value="DEAD/DEAH_box_helicase_dom"/>
</dbReference>
<feature type="compositionally biased region" description="Pro residues" evidence="26">
    <location>
        <begin position="908"/>
        <end position="938"/>
    </location>
</feature>
<feature type="compositionally biased region" description="Gly residues" evidence="26">
    <location>
        <begin position="1116"/>
        <end position="1125"/>
    </location>
</feature>
<keyword evidence="10" id="KW-0378">Hydrolase</keyword>
<keyword evidence="16" id="KW-0413">Isomerase</keyword>
<name>W5J8G4_ANODA</name>
<dbReference type="Pfam" id="PF08236">
    <property type="entry name" value="SRI"/>
    <property type="match status" value="1"/>
</dbReference>
<dbReference type="NCBIfam" id="TIGR00614">
    <property type="entry name" value="recQ_fam"/>
    <property type="match status" value="1"/>
</dbReference>
<comment type="cofactor">
    <cofactor evidence="1">
        <name>Zn(2+)</name>
        <dbReference type="ChEBI" id="CHEBI:29105"/>
    </cofactor>
</comment>
<dbReference type="GO" id="GO:0009378">
    <property type="term" value="F:four-way junction helicase activity"/>
    <property type="evidence" value="ECO:0007669"/>
    <property type="project" value="TreeGrafter"/>
</dbReference>
<comment type="subcellular location">
    <subcellularLocation>
        <location evidence="2">Nucleus</location>
        <location evidence="2">Nucleoplasm</location>
    </subcellularLocation>
</comment>
<evidence type="ECO:0000256" key="24">
    <source>
        <dbReference type="ARBA" id="ARBA00078243"/>
    </source>
</evidence>
<dbReference type="SMART" id="SM00490">
    <property type="entry name" value="HELICc"/>
    <property type="match status" value="1"/>
</dbReference>
<dbReference type="GO" id="GO:0000724">
    <property type="term" value="P:double-strand break repair via homologous recombination"/>
    <property type="evidence" value="ECO:0007669"/>
    <property type="project" value="TreeGrafter"/>
</dbReference>
<feature type="compositionally biased region" description="Basic and acidic residues" evidence="26">
    <location>
        <begin position="896"/>
        <end position="906"/>
    </location>
</feature>
<dbReference type="GO" id="GO:0045934">
    <property type="term" value="P:negative regulation of nucleobase-containing compound metabolic process"/>
    <property type="evidence" value="ECO:0007669"/>
    <property type="project" value="UniProtKB-ARBA"/>
</dbReference>
<comment type="similarity">
    <text evidence="3">Belongs to the helicase family. RecQ subfamily.</text>
</comment>
<accession>W5J8G4</accession>
<evidence type="ECO:0000256" key="21">
    <source>
        <dbReference type="ARBA" id="ARBA00049360"/>
    </source>
</evidence>
<dbReference type="PANTHER" id="PTHR13710">
    <property type="entry name" value="DNA HELICASE RECQ FAMILY MEMBER"/>
    <property type="match status" value="1"/>
</dbReference>
<keyword evidence="5" id="KW-0132">Cell division</keyword>
<evidence type="ECO:0000256" key="3">
    <source>
        <dbReference type="ARBA" id="ARBA00005446"/>
    </source>
</evidence>
<evidence type="ECO:0000256" key="19">
    <source>
        <dbReference type="ARBA" id="ARBA00034617"/>
    </source>
</evidence>
<gene>
    <name evidence="29" type="ORF">AND_009236</name>
</gene>
<dbReference type="InterPro" id="IPR013257">
    <property type="entry name" value="SRI"/>
</dbReference>
<evidence type="ECO:0000256" key="26">
    <source>
        <dbReference type="SAM" id="MobiDB-lite"/>
    </source>
</evidence>
<dbReference type="Pfam" id="PF16124">
    <property type="entry name" value="RecQ_Zn_bind"/>
    <property type="match status" value="1"/>
</dbReference>
<dbReference type="EC" id="5.6.2.4" evidence="20"/>
<evidence type="ECO:0000259" key="27">
    <source>
        <dbReference type="PROSITE" id="PS51192"/>
    </source>
</evidence>
<dbReference type="GO" id="GO:0005694">
    <property type="term" value="C:chromosome"/>
    <property type="evidence" value="ECO:0007669"/>
    <property type="project" value="InterPro"/>
</dbReference>
<reference evidence="29" key="2">
    <citation type="submission" date="2010-05" db="EMBL/GenBank/DDBJ databases">
        <authorList>
            <person name="Almeida L.G."/>
            <person name="Nicolas M.F."/>
            <person name="Souza R.C."/>
            <person name="Vasconcelos A.T.R."/>
        </authorList>
    </citation>
    <scope>NUCLEOTIDE SEQUENCE</scope>
</reference>
<feature type="compositionally biased region" description="Basic and acidic residues" evidence="26">
    <location>
        <begin position="1083"/>
        <end position="1095"/>
    </location>
</feature>
<dbReference type="InterPro" id="IPR004589">
    <property type="entry name" value="DNA_helicase_ATP-dep_RecQ"/>
</dbReference>
<evidence type="ECO:0000256" key="6">
    <source>
        <dbReference type="ARBA" id="ARBA00022705"/>
    </source>
</evidence>
<dbReference type="InterPro" id="IPR027417">
    <property type="entry name" value="P-loop_NTPase"/>
</dbReference>
<dbReference type="HOGENOM" id="CLU_001103_4_3_1"/>
<feature type="compositionally biased region" description="Low complexity" evidence="26">
    <location>
        <begin position="1340"/>
        <end position="1365"/>
    </location>
</feature>
<keyword evidence="31" id="KW-1185">Reference proteome</keyword>
<dbReference type="VEuPathDB" id="VectorBase:ADAC009236"/>
<dbReference type="PROSITE" id="PS51194">
    <property type="entry name" value="HELICASE_CTER"/>
    <property type="match status" value="1"/>
</dbReference>
<reference evidence="30" key="4">
    <citation type="submission" date="2015-06" db="UniProtKB">
        <authorList>
            <consortium name="EnsemblMetazoa"/>
        </authorList>
    </citation>
    <scope>IDENTIFICATION</scope>
</reference>
<dbReference type="GO" id="GO:0010605">
    <property type="term" value="P:negative regulation of macromolecule metabolic process"/>
    <property type="evidence" value="ECO:0007669"/>
    <property type="project" value="UniProtKB-ARBA"/>
</dbReference>
<feature type="region of interest" description="Disordered" evidence="26">
    <location>
        <begin position="87"/>
        <end position="108"/>
    </location>
</feature>
<reference evidence="29 31" key="1">
    <citation type="journal article" date="2010" name="BMC Genomics">
        <title>Combination of measures distinguishes pre-miRNAs from other stem-loops in the genome of the newly sequenced Anopheles darlingi.</title>
        <authorList>
            <person name="Mendes N.D."/>
            <person name="Freitas A.T."/>
            <person name="Vasconcelos A.T."/>
            <person name="Sagot M.F."/>
        </authorList>
    </citation>
    <scope>NUCLEOTIDE SEQUENCE</scope>
</reference>
<feature type="region of interest" description="Disordered" evidence="26">
    <location>
        <begin position="805"/>
        <end position="867"/>
    </location>
</feature>
<proteinExistence type="inferred from homology"/>
<evidence type="ECO:0000256" key="10">
    <source>
        <dbReference type="ARBA" id="ARBA00022801"/>
    </source>
</evidence>
<feature type="compositionally biased region" description="Pro residues" evidence="26">
    <location>
        <begin position="1257"/>
        <end position="1275"/>
    </location>
</feature>
<evidence type="ECO:0000256" key="4">
    <source>
        <dbReference type="ARBA" id="ARBA00022553"/>
    </source>
</evidence>
<keyword evidence="12" id="KW-0862">Zinc</keyword>
<dbReference type="GO" id="GO:0003677">
    <property type="term" value="F:DNA binding"/>
    <property type="evidence" value="ECO:0007669"/>
    <property type="project" value="UniProtKB-KW"/>
</dbReference>
<feature type="compositionally biased region" description="Basic and acidic residues" evidence="26">
    <location>
        <begin position="992"/>
        <end position="1022"/>
    </location>
</feature>
<evidence type="ECO:0000256" key="5">
    <source>
        <dbReference type="ARBA" id="ARBA00022618"/>
    </source>
</evidence>
<feature type="compositionally biased region" description="Polar residues" evidence="26">
    <location>
        <begin position="1241"/>
        <end position="1250"/>
    </location>
</feature>
<dbReference type="GO" id="GO:0006260">
    <property type="term" value="P:DNA replication"/>
    <property type="evidence" value="ECO:0007669"/>
    <property type="project" value="UniProtKB-KW"/>
</dbReference>
<evidence type="ECO:0000256" key="12">
    <source>
        <dbReference type="ARBA" id="ARBA00022833"/>
    </source>
</evidence>
<dbReference type="InterPro" id="IPR032284">
    <property type="entry name" value="RecQ_Zn-bd"/>
</dbReference>
<keyword evidence="9" id="KW-0227">DNA damage</keyword>
<evidence type="ECO:0000313" key="29">
    <source>
        <dbReference type="EMBL" id="ETN59165.1"/>
    </source>
</evidence>
<evidence type="ECO:0000256" key="14">
    <source>
        <dbReference type="ARBA" id="ARBA00023125"/>
    </source>
</evidence>
<evidence type="ECO:0000256" key="23">
    <source>
        <dbReference type="ARBA" id="ARBA00076757"/>
    </source>
</evidence>
<feature type="region of interest" description="Disordered" evidence="26">
    <location>
        <begin position="24"/>
        <end position="47"/>
    </location>
</feature>
<evidence type="ECO:0000256" key="8">
    <source>
        <dbReference type="ARBA" id="ARBA00022741"/>
    </source>
</evidence>
<dbReference type="Pfam" id="PF00270">
    <property type="entry name" value="DEAD"/>
    <property type="match status" value="1"/>
</dbReference>
<dbReference type="OMA" id="LNNEDMW"/>
<dbReference type="GO" id="GO:0051301">
    <property type="term" value="P:cell division"/>
    <property type="evidence" value="ECO:0007669"/>
    <property type="project" value="UniProtKB-KW"/>
</dbReference>
<keyword evidence="14" id="KW-0238">DNA-binding</keyword>
<keyword evidence="8" id="KW-0547">Nucleotide-binding</keyword>
<feature type="compositionally biased region" description="Pro residues" evidence="26">
    <location>
        <begin position="954"/>
        <end position="971"/>
    </location>
</feature>
<dbReference type="EMBL" id="ADMH02002101">
    <property type="protein sequence ID" value="ETN59165.1"/>
    <property type="molecule type" value="Genomic_DNA"/>
</dbReference>
<dbReference type="InterPro" id="IPR038190">
    <property type="entry name" value="SRI_sf"/>
</dbReference>
<feature type="domain" description="Helicase C-terminal" evidence="28">
    <location>
        <begin position="379"/>
        <end position="539"/>
    </location>
</feature>
<dbReference type="Gene3D" id="3.40.50.300">
    <property type="entry name" value="P-loop containing nucleotide triphosphate hydrolases"/>
    <property type="match status" value="2"/>
</dbReference>
<dbReference type="GO" id="GO:0046872">
    <property type="term" value="F:metal ion binding"/>
    <property type="evidence" value="ECO:0007669"/>
    <property type="project" value="UniProtKB-KW"/>
</dbReference>
<evidence type="ECO:0000256" key="7">
    <source>
        <dbReference type="ARBA" id="ARBA00022723"/>
    </source>
</evidence>
<feature type="compositionally biased region" description="Pro residues" evidence="26">
    <location>
        <begin position="95"/>
        <end position="104"/>
    </location>
</feature>
<evidence type="ECO:0000256" key="9">
    <source>
        <dbReference type="ARBA" id="ARBA00022763"/>
    </source>
</evidence>
<feature type="compositionally biased region" description="Pro residues" evidence="26">
    <location>
        <begin position="1289"/>
        <end position="1302"/>
    </location>
</feature>
<dbReference type="GO" id="GO:0005524">
    <property type="term" value="F:ATP binding"/>
    <property type="evidence" value="ECO:0007669"/>
    <property type="project" value="UniProtKB-KW"/>
</dbReference>
<feature type="compositionally biased region" description="Low complexity" evidence="26">
    <location>
        <begin position="853"/>
        <end position="867"/>
    </location>
</feature>
<evidence type="ECO:0000256" key="2">
    <source>
        <dbReference type="ARBA" id="ARBA00004642"/>
    </source>
</evidence>
<dbReference type="VEuPathDB" id="VectorBase:ADAR2_007586"/>
<keyword evidence="11" id="KW-0347">Helicase</keyword>
<dbReference type="FunFam" id="3.40.50.300:FF:000614">
    <property type="entry name" value="ATP-dependent DNA helicase"/>
    <property type="match status" value="1"/>
</dbReference>
<evidence type="ECO:0000256" key="25">
    <source>
        <dbReference type="ARBA" id="ARBA00084014"/>
    </source>
</evidence>
<dbReference type="Gene3D" id="1.10.1740.100">
    <property type="entry name" value="Set2, Rpb1 interacting domain"/>
    <property type="match status" value="1"/>
</dbReference>
<evidence type="ECO:0000259" key="28">
    <source>
        <dbReference type="PROSITE" id="PS51194"/>
    </source>
</evidence>
<keyword evidence="4" id="KW-0597">Phosphoprotein</keyword>
<feature type="domain" description="Helicase ATP-binding" evidence="27">
    <location>
        <begin position="176"/>
        <end position="351"/>
    </location>
</feature>
<dbReference type="PROSITE" id="PS00690">
    <property type="entry name" value="DEAH_ATP_HELICASE"/>
    <property type="match status" value="1"/>
</dbReference>
<feature type="compositionally biased region" description="Gly residues" evidence="26">
    <location>
        <begin position="1172"/>
        <end position="1181"/>
    </location>
</feature>
<feature type="compositionally biased region" description="Low complexity" evidence="26">
    <location>
        <begin position="1182"/>
        <end position="1201"/>
    </location>
</feature>
<dbReference type="GO" id="GO:0016787">
    <property type="term" value="F:hydrolase activity"/>
    <property type="evidence" value="ECO:0007669"/>
    <property type="project" value="UniProtKB-KW"/>
</dbReference>
<evidence type="ECO:0000256" key="20">
    <source>
        <dbReference type="ARBA" id="ARBA00034808"/>
    </source>
</evidence>
<keyword evidence="18" id="KW-0131">Cell cycle</keyword>
<evidence type="ECO:0000256" key="16">
    <source>
        <dbReference type="ARBA" id="ARBA00023235"/>
    </source>
</evidence>
<dbReference type="SMART" id="SM00487">
    <property type="entry name" value="DEXDc"/>
    <property type="match status" value="1"/>
</dbReference>
<protein>
    <recommendedName>
        <fullName evidence="22">ATP-dependent DNA helicase Q5</fullName>
        <ecNumber evidence="20">5.6.2.4</ecNumber>
    </recommendedName>
    <alternativeName>
        <fullName evidence="23">DNA 3'-5' helicase RecQ5</fullName>
    </alternativeName>
    <alternativeName>
        <fullName evidence="24">DNA helicase, RecQ-like type 5</fullName>
    </alternativeName>
    <alternativeName>
        <fullName evidence="25">RecQ protein-like 5</fullName>
    </alternativeName>
</protein>
<keyword evidence="6" id="KW-0235">DNA replication</keyword>
<dbReference type="PANTHER" id="PTHR13710:SF152">
    <property type="entry name" value="ATP-DEPENDENT DNA HELICASE Q5"/>
    <property type="match status" value="1"/>
</dbReference>
<organism evidence="29">
    <name type="scientific">Anopheles darlingi</name>
    <name type="common">Mosquito</name>
    <dbReference type="NCBI Taxonomy" id="43151"/>
    <lineage>
        <taxon>Eukaryota</taxon>
        <taxon>Metazoa</taxon>
        <taxon>Ecdysozoa</taxon>
        <taxon>Arthropoda</taxon>
        <taxon>Hexapoda</taxon>
        <taxon>Insecta</taxon>
        <taxon>Pterygota</taxon>
        <taxon>Neoptera</taxon>
        <taxon>Endopterygota</taxon>
        <taxon>Diptera</taxon>
        <taxon>Nematocera</taxon>
        <taxon>Culicoidea</taxon>
        <taxon>Culicidae</taxon>
        <taxon>Anophelinae</taxon>
        <taxon>Anopheles</taxon>
    </lineage>
</organism>
<feature type="compositionally biased region" description="Basic and acidic residues" evidence="26">
    <location>
        <begin position="1044"/>
        <end position="1058"/>
    </location>
</feature>
<dbReference type="eggNOG" id="KOG0352">
    <property type="taxonomic scope" value="Eukaryota"/>
</dbReference>
<feature type="region of interest" description="Disordered" evidence="26">
    <location>
        <begin position="891"/>
        <end position="1365"/>
    </location>
</feature>
<feature type="compositionally biased region" description="Basic residues" evidence="26">
    <location>
        <begin position="1129"/>
        <end position="1139"/>
    </location>
</feature>
<evidence type="ECO:0000256" key="1">
    <source>
        <dbReference type="ARBA" id="ARBA00001947"/>
    </source>
</evidence>
<evidence type="ECO:0000256" key="17">
    <source>
        <dbReference type="ARBA" id="ARBA00023242"/>
    </source>
</evidence>
<evidence type="ECO:0000256" key="18">
    <source>
        <dbReference type="ARBA" id="ARBA00023306"/>
    </source>
</evidence>
<dbReference type="InterPro" id="IPR001650">
    <property type="entry name" value="Helicase_C-like"/>
</dbReference>
<evidence type="ECO:0000256" key="22">
    <source>
        <dbReference type="ARBA" id="ARBA00074289"/>
    </source>
</evidence>
<dbReference type="Pfam" id="PF00271">
    <property type="entry name" value="Helicase_C"/>
    <property type="match status" value="1"/>
</dbReference>